<evidence type="ECO:0000256" key="1">
    <source>
        <dbReference type="SAM" id="MobiDB-lite"/>
    </source>
</evidence>
<feature type="compositionally biased region" description="Acidic residues" evidence="1">
    <location>
        <begin position="17"/>
        <end position="27"/>
    </location>
</feature>
<organism evidence="2 3">
    <name type="scientific">Zea mays</name>
    <name type="common">Maize</name>
    <dbReference type="NCBI Taxonomy" id="4577"/>
    <lineage>
        <taxon>Eukaryota</taxon>
        <taxon>Viridiplantae</taxon>
        <taxon>Streptophyta</taxon>
        <taxon>Embryophyta</taxon>
        <taxon>Tracheophyta</taxon>
        <taxon>Spermatophyta</taxon>
        <taxon>Magnoliopsida</taxon>
        <taxon>Liliopsida</taxon>
        <taxon>Poales</taxon>
        <taxon>Poaceae</taxon>
        <taxon>PACMAD clade</taxon>
        <taxon>Panicoideae</taxon>
        <taxon>Andropogonodae</taxon>
        <taxon>Andropogoneae</taxon>
        <taxon>Tripsacinae</taxon>
        <taxon>Zea</taxon>
    </lineage>
</organism>
<sequence length="107" mass="11515">MHGWLTRTRDSEGNESFLDEEGEEDDDEARRDALRAGHHRLLVRQQRHGGAQAPDQKPAQVPVHAAAACCLPSSLPVALWLLCSDAIACGDDETKDLGVGLGMAGWG</sequence>
<reference evidence="3" key="1">
    <citation type="journal article" date="2009" name="Science">
        <title>The B73 maize genome: complexity, diversity, and dynamics.</title>
        <authorList>
            <person name="Schnable P.S."/>
            <person name="Ware D."/>
            <person name="Fulton R.S."/>
            <person name="Stein J.C."/>
            <person name="Wei F."/>
            <person name="Pasternak S."/>
            <person name="Liang C."/>
            <person name="Zhang J."/>
            <person name="Fulton L."/>
            <person name="Graves T.A."/>
            <person name="Minx P."/>
            <person name="Reily A.D."/>
            <person name="Courtney L."/>
            <person name="Kruchowski S.S."/>
            <person name="Tomlinson C."/>
            <person name="Strong C."/>
            <person name="Delehaunty K."/>
            <person name="Fronick C."/>
            <person name="Courtney B."/>
            <person name="Rock S.M."/>
            <person name="Belter E."/>
            <person name="Du F."/>
            <person name="Kim K."/>
            <person name="Abbott R.M."/>
            <person name="Cotton M."/>
            <person name="Levy A."/>
            <person name="Marchetto P."/>
            <person name="Ochoa K."/>
            <person name="Jackson S.M."/>
            <person name="Gillam B."/>
            <person name="Chen W."/>
            <person name="Yan L."/>
            <person name="Higginbotham J."/>
            <person name="Cardenas M."/>
            <person name="Waligorski J."/>
            <person name="Applebaum E."/>
            <person name="Phelps L."/>
            <person name="Falcone J."/>
            <person name="Kanchi K."/>
            <person name="Thane T."/>
            <person name="Scimone A."/>
            <person name="Thane N."/>
            <person name="Henke J."/>
            <person name="Wang T."/>
            <person name="Ruppert J."/>
            <person name="Shah N."/>
            <person name="Rotter K."/>
            <person name="Hodges J."/>
            <person name="Ingenthron E."/>
            <person name="Cordes M."/>
            <person name="Kohlberg S."/>
            <person name="Sgro J."/>
            <person name="Delgado B."/>
            <person name="Mead K."/>
            <person name="Chinwalla A."/>
            <person name="Leonard S."/>
            <person name="Crouse K."/>
            <person name="Collura K."/>
            <person name="Kudrna D."/>
            <person name="Currie J."/>
            <person name="He R."/>
            <person name="Angelova A."/>
            <person name="Rajasekar S."/>
            <person name="Mueller T."/>
            <person name="Lomeli R."/>
            <person name="Scara G."/>
            <person name="Ko A."/>
            <person name="Delaney K."/>
            <person name="Wissotski M."/>
            <person name="Lopez G."/>
            <person name="Campos D."/>
            <person name="Braidotti M."/>
            <person name="Ashley E."/>
            <person name="Golser W."/>
            <person name="Kim H."/>
            <person name="Lee S."/>
            <person name="Lin J."/>
            <person name="Dujmic Z."/>
            <person name="Kim W."/>
            <person name="Talag J."/>
            <person name="Zuccolo A."/>
            <person name="Fan C."/>
            <person name="Sebastian A."/>
            <person name="Kramer M."/>
            <person name="Spiegel L."/>
            <person name="Nascimento L."/>
            <person name="Zutavern T."/>
            <person name="Miller B."/>
            <person name="Ambroise C."/>
            <person name="Muller S."/>
            <person name="Spooner W."/>
            <person name="Narechania A."/>
            <person name="Ren L."/>
            <person name="Wei S."/>
            <person name="Kumari S."/>
            <person name="Faga B."/>
            <person name="Levy M.J."/>
            <person name="McMahan L."/>
            <person name="Van Buren P."/>
            <person name="Vaughn M.W."/>
            <person name="Ying K."/>
            <person name="Yeh C.-T."/>
            <person name="Emrich S.J."/>
            <person name="Jia Y."/>
            <person name="Kalyanaraman A."/>
            <person name="Hsia A.-P."/>
            <person name="Barbazuk W.B."/>
            <person name="Baucom R.S."/>
            <person name="Brutnell T.P."/>
            <person name="Carpita N.C."/>
            <person name="Chaparro C."/>
            <person name="Chia J.-M."/>
            <person name="Deragon J.-M."/>
            <person name="Estill J.C."/>
            <person name="Fu Y."/>
            <person name="Jeddeloh J.A."/>
            <person name="Han Y."/>
            <person name="Lee H."/>
            <person name="Li P."/>
            <person name="Lisch D.R."/>
            <person name="Liu S."/>
            <person name="Liu Z."/>
            <person name="Nagel D.H."/>
            <person name="McCann M.C."/>
            <person name="SanMiguel P."/>
            <person name="Myers A.M."/>
            <person name="Nettleton D."/>
            <person name="Nguyen J."/>
            <person name="Penning B.W."/>
            <person name="Ponnala L."/>
            <person name="Schneider K.L."/>
            <person name="Schwartz D.C."/>
            <person name="Sharma A."/>
            <person name="Soderlund C."/>
            <person name="Springer N.M."/>
            <person name="Sun Q."/>
            <person name="Wang H."/>
            <person name="Waterman M."/>
            <person name="Westerman R."/>
            <person name="Wolfgruber T.K."/>
            <person name="Yang L."/>
            <person name="Yu Y."/>
            <person name="Zhang L."/>
            <person name="Zhou S."/>
            <person name="Zhu Q."/>
            <person name="Bennetzen J.L."/>
            <person name="Dawe R.K."/>
            <person name="Jiang J."/>
            <person name="Jiang N."/>
            <person name="Presting G.G."/>
            <person name="Wessler S.R."/>
            <person name="Aluru S."/>
            <person name="Martienssen R.A."/>
            <person name="Clifton S.W."/>
            <person name="McCombie W.R."/>
            <person name="Wing R.A."/>
            <person name="Wilson R.K."/>
        </authorList>
    </citation>
    <scope>NUCLEOTIDE SEQUENCE [LARGE SCALE GENOMIC DNA]</scope>
    <source>
        <strain evidence="3">cv. B73</strain>
    </source>
</reference>
<keyword evidence="3" id="KW-1185">Reference proteome</keyword>
<reference evidence="2" key="2">
    <citation type="submission" date="2019-07" db="EMBL/GenBank/DDBJ databases">
        <authorList>
            <person name="Seetharam A."/>
            <person name="Woodhouse M."/>
            <person name="Cannon E."/>
        </authorList>
    </citation>
    <scope>NUCLEOTIDE SEQUENCE [LARGE SCALE GENOMIC DNA]</scope>
    <source>
        <strain evidence="2">cv. B73</strain>
    </source>
</reference>
<dbReference type="AlphaFoldDB" id="A0A804RNC2"/>
<feature type="region of interest" description="Disordered" evidence="1">
    <location>
        <begin position="1"/>
        <end position="38"/>
    </location>
</feature>
<dbReference type="InParanoid" id="A0A804RNC2"/>
<dbReference type="Gramene" id="Zm00001eb424240_T001">
    <property type="protein sequence ID" value="Zm00001eb424240_P001"/>
    <property type="gene ID" value="Zm00001eb424240"/>
</dbReference>
<proteinExistence type="predicted"/>
<dbReference type="Proteomes" id="UP000007305">
    <property type="component" value="Chromosome 10"/>
</dbReference>
<evidence type="ECO:0000313" key="3">
    <source>
        <dbReference type="Proteomes" id="UP000007305"/>
    </source>
</evidence>
<name>A0A804RNC2_MAIZE</name>
<reference evidence="2" key="3">
    <citation type="submission" date="2021-05" db="UniProtKB">
        <authorList>
            <consortium name="EnsemblPlants"/>
        </authorList>
    </citation>
    <scope>IDENTIFICATION</scope>
    <source>
        <strain evidence="2">cv. B73</strain>
    </source>
</reference>
<evidence type="ECO:0000313" key="2">
    <source>
        <dbReference type="EnsemblPlants" id="Zm00001eb424240_P001"/>
    </source>
</evidence>
<accession>A0A804RNC2</accession>
<protein>
    <submittedName>
        <fullName evidence="2">Uncharacterized protein</fullName>
    </submittedName>
</protein>
<dbReference type="EnsemblPlants" id="Zm00001eb424240_T001">
    <property type="protein sequence ID" value="Zm00001eb424240_P001"/>
    <property type="gene ID" value="Zm00001eb424240"/>
</dbReference>